<keyword evidence="1" id="KW-1133">Transmembrane helix</keyword>
<keyword evidence="1" id="KW-0472">Membrane</keyword>
<reference evidence="3" key="1">
    <citation type="submission" date="2015-09" db="EMBL/GenBank/DDBJ databases">
        <authorList>
            <consortium name="Pathogen Informatics"/>
        </authorList>
    </citation>
    <scope>NUCLEOTIDE SEQUENCE [LARGE SCALE GENOMIC DNA]</scope>
    <source>
        <strain evidence="3">Lake Konstanz</strain>
    </source>
</reference>
<organism evidence="2 3">
    <name type="scientific">Bodo saltans</name>
    <name type="common">Flagellated protozoan</name>
    <dbReference type="NCBI Taxonomy" id="75058"/>
    <lineage>
        <taxon>Eukaryota</taxon>
        <taxon>Discoba</taxon>
        <taxon>Euglenozoa</taxon>
        <taxon>Kinetoplastea</taxon>
        <taxon>Metakinetoplastina</taxon>
        <taxon>Eubodonida</taxon>
        <taxon>Bodonidae</taxon>
        <taxon>Bodo</taxon>
    </lineage>
</organism>
<dbReference type="Proteomes" id="UP000051952">
    <property type="component" value="Unassembled WGS sequence"/>
</dbReference>
<gene>
    <name evidence="2" type="ORF">BSAL_28015</name>
</gene>
<keyword evidence="1" id="KW-0812">Transmembrane</keyword>
<dbReference type="VEuPathDB" id="TriTrypDB:BSAL_28015"/>
<dbReference type="EMBL" id="CYKH01001851">
    <property type="protein sequence ID" value="CUG90623.1"/>
    <property type="molecule type" value="Genomic_DNA"/>
</dbReference>
<protein>
    <submittedName>
        <fullName evidence="2">GPI-anchored surface protein, putative</fullName>
    </submittedName>
</protein>
<accession>A0A0S4JMK1</accession>
<dbReference type="AlphaFoldDB" id="A0A0S4JMK1"/>
<evidence type="ECO:0000313" key="3">
    <source>
        <dbReference type="Proteomes" id="UP000051952"/>
    </source>
</evidence>
<evidence type="ECO:0000256" key="1">
    <source>
        <dbReference type="SAM" id="Phobius"/>
    </source>
</evidence>
<name>A0A0S4JMK1_BODSA</name>
<sequence length="96" mass="9789">MVTLGTHEAAVAAICVISGVLLYLAEGSSTTDNGVTPCPHGAAMCAEGNREAAAALCPYMASKRAASAVASNRWLFCAVAVATVAAGALYFRRLKQ</sequence>
<keyword evidence="3" id="KW-1185">Reference proteome</keyword>
<feature type="transmembrane region" description="Helical" evidence="1">
    <location>
        <begin position="73"/>
        <end position="91"/>
    </location>
</feature>
<feature type="transmembrane region" description="Helical" evidence="1">
    <location>
        <begin position="7"/>
        <end position="25"/>
    </location>
</feature>
<proteinExistence type="predicted"/>
<evidence type="ECO:0000313" key="2">
    <source>
        <dbReference type="EMBL" id="CUG90623.1"/>
    </source>
</evidence>